<dbReference type="RefSeq" id="WP_208308343.1">
    <property type="nucleotide sequence ID" value="NZ_JAGETX010000009.1"/>
</dbReference>
<accession>A0ABS3THK5</accession>
<gene>
    <name evidence="1" type="ORF">J4D97_15520</name>
</gene>
<proteinExistence type="predicted"/>
<comment type="caution">
    <text evidence="1">The sequence shown here is derived from an EMBL/GenBank/DDBJ whole genome shotgun (WGS) entry which is preliminary data.</text>
</comment>
<name>A0ABS3THK5_9BACT</name>
<evidence type="ECO:0000313" key="1">
    <source>
        <dbReference type="EMBL" id="MBO3272069.1"/>
    </source>
</evidence>
<sequence length="129" mass="14151">MNSAVFMGTYHPKSIICRSNNAAELEAVCAVAVGLFQSAFADNYDGSLLISPILHTNLNSECSCYVAPDGGSLESERHQEAEAARVEFITYLKYETGIDWALVWLGGDTHYNKAASLVEHNNNYLEADE</sequence>
<protein>
    <submittedName>
        <fullName evidence="1">Uncharacterized protein</fullName>
    </submittedName>
</protein>
<reference evidence="1 2" key="1">
    <citation type="submission" date="2021-03" db="EMBL/GenBank/DDBJ databases">
        <authorList>
            <person name="Kim M.K."/>
        </authorList>
    </citation>
    <scope>NUCLEOTIDE SEQUENCE [LARGE SCALE GENOMIC DNA]</scope>
    <source>
        <strain evidence="1 2">BT507</strain>
    </source>
</reference>
<dbReference type="EMBL" id="JAGETX010000009">
    <property type="protein sequence ID" value="MBO3272069.1"/>
    <property type="molecule type" value="Genomic_DNA"/>
</dbReference>
<dbReference type="Proteomes" id="UP000670527">
    <property type="component" value="Unassembled WGS sequence"/>
</dbReference>
<evidence type="ECO:0000313" key="2">
    <source>
        <dbReference type="Proteomes" id="UP000670527"/>
    </source>
</evidence>
<keyword evidence="2" id="KW-1185">Reference proteome</keyword>
<organism evidence="1 2">
    <name type="scientific">Hymenobacter defluvii</name>
    <dbReference type="NCBI Taxonomy" id="2054411"/>
    <lineage>
        <taxon>Bacteria</taxon>
        <taxon>Pseudomonadati</taxon>
        <taxon>Bacteroidota</taxon>
        <taxon>Cytophagia</taxon>
        <taxon>Cytophagales</taxon>
        <taxon>Hymenobacteraceae</taxon>
        <taxon>Hymenobacter</taxon>
    </lineage>
</organism>